<gene>
    <name evidence="2" type="ORF">METZ01_LOCUS29288</name>
</gene>
<feature type="transmembrane region" description="Helical" evidence="1">
    <location>
        <begin position="84"/>
        <end position="115"/>
    </location>
</feature>
<accession>A0A381QC61</accession>
<evidence type="ECO:0000313" key="2">
    <source>
        <dbReference type="EMBL" id="SUZ76434.1"/>
    </source>
</evidence>
<dbReference type="AlphaFoldDB" id="A0A381QC61"/>
<proteinExistence type="predicted"/>
<name>A0A381QC61_9ZZZZ</name>
<evidence type="ECO:0000256" key="1">
    <source>
        <dbReference type="SAM" id="Phobius"/>
    </source>
</evidence>
<keyword evidence="1" id="KW-0812">Transmembrane</keyword>
<dbReference type="InterPro" id="IPR008523">
    <property type="entry name" value="DUF805"/>
</dbReference>
<evidence type="ECO:0008006" key="3">
    <source>
        <dbReference type="Google" id="ProtNLM"/>
    </source>
</evidence>
<dbReference type="PANTHER" id="PTHR34980:SF2">
    <property type="entry name" value="INNER MEMBRANE PROTEIN YHAH-RELATED"/>
    <property type="match status" value="1"/>
</dbReference>
<dbReference type="EMBL" id="UINC01001278">
    <property type="protein sequence ID" value="SUZ76434.1"/>
    <property type="molecule type" value="Genomic_DNA"/>
</dbReference>
<keyword evidence="1" id="KW-0472">Membrane</keyword>
<dbReference type="Pfam" id="PF05656">
    <property type="entry name" value="DUF805"/>
    <property type="match status" value="1"/>
</dbReference>
<organism evidence="2">
    <name type="scientific">marine metagenome</name>
    <dbReference type="NCBI Taxonomy" id="408172"/>
    <lineage>
        <taxon>unclassified sequences</taxon>
        <taxon>metagenomes</taxon>
        <taxon>ecological metagenomes</taxon>
    </lineage>
</organism>
<dbReference type="GO" id="GO:0005886">
    <property type="term" value="C:plasma membrane"/>
    <property type="evidence" value="ECO:0007669"/>
    <property type="project" value="TreeGrafter"/>
</dbReference>
<reference evidence="2" key="1">
    <citation type="submission" date="2018-05" db="EMBL/GenBank/DDBJ databases">
        <authorList>
            <person name="Lanie J.A."/>
            <person name="Ng W.-L."/>
            <person name="Kazmierczak K.M."/>
            <person name="Andrzejewski T.M."/>
            <person name="Davidsen T.M."/>
            <person name="Wayne K.J."/>
            <person name="Tettelin H."/>
            <person name="Glass J.I."/>
            <person name="Rusch D."/>
            <person name="Podicherti R."/>
            <person name="Tsui H.-C.T."/>
            <person name="Winkler M.E."/>
        </authorList>
    </citation>
    <scope>NUCLEOTIDE SEQUENCE</scope>
</reference>
<dbReference type="PANTHER" id="PTHR34980">
    <property type="entry name" value="INNER MEMBRANE PROTEIN-RELATED-RELATED"/>
    <property type="match status" value="1"/>
</dbReference>
<feature type="transmembrane region" description="Helical" evidence="1">
    <location>
        <begin position="53"/>
        <end position="72"/>
    </location>
</feature>
<sequence>MSFFDDVLSSVYNCWLRYFDFEGRSSRSEYWHWQLFRILIFFSFYYLESVTFFGLNFVLGTILLIPEVAVSIRRLHDTNKSGWWILLNFSIFFPLISPTLLLFSLIGISTLIYFYCLQGDNRTNDYGNQQS</sequence>
<protein>
    <recommendedName>
        <fullName evidence="3">DUF805 domain-containing protein</fullName>
    </recommendedName>
</protein>
<keyword evidence="1" id="KW-1133">Transmembrane helix</keyword>